<reference evidence="1 2" key="1">
    <citation type="submission" date="2024-05" db="EMBL/GenBank/DDBJ databases">
        <title>Long read based assembly of the Candida bracarensis genome reveals expanded adhesin content.</title>
        <authorList>
            <person name="Marcet-Houben M."/>
            <person name="Ksiezopolska E."/>
            <person name="Gabaldon T."/>
        </authorList>
    </citation>
    <scope>NUCLEOTIDE SEQUENCE [LARGE SCALE GENOMIC DNA]</scope>
    <source>
        <strain evidence="1 2">CBM6</strain>
    </source>
</reference>
<name>A0ABR4NT19_9SACH</name>
<evidence type="ECO:0000313" key="1">
    <source>
        <dbReference type="EMBL" id="KAL3231541.1"/>
    </source>
</evidence>
<keyword evidence="2" id="KW-1185">Reference proteome</keyword>
<organism evidence="1 2">
    <name type="scientific">Nakaseomyces bracarensis</name>
    <dbReference type="NCBI Taxonomy" id="273131"/>
    <lineage>
        <taxon>Eukaryota</taxon>
        <taxon>Fungi</taxon>
        <taxon>Dikarya</taxon>
        <taxon>Ascomycota</taxon>
        <taxon>Saccharomycotina</taxon>
        <taxon>Saccharomycetes</taxon>
        <taxon>Saccharomycetales</taxon>
        <taxon>Saccharomycetaceae</taxon>
        <taxon>Nakaseomyces</taxon>
    </lineage>
</organism>
<accession>A0ABR4NT19</accession>
<proteinExistence type="predicted"/>
<sequence>MTLQSISRSTVEIPVFRQPVPNAASASNYCGFQITENTYMCILTHTNRSKPPPITVVYIYCISRPGVVASHWDSPMRPLSP</sequence>
<dbReference type="Proteomes" id="UP001623330">
    <property type="component" value="Unassembled WGS sequence"/>
</dbReference>
<gene>
    <name evidence="1" type="ORF">RNJ44_00576</name>
</gene>
<dbReference type="EMBL" id="JBEVYD010000007">
    <property type="protein sequence ID" value="KAL3231541.1"/>
    <property type="molecule type" value="Genomic_DNA"/>
</dbReference>
<comment type="caution">
    <text evidence="1">The sequence shown here is derived from an EMBL/GenBank/DDBJ whole genome shotgun (WGS) entry which is preliminary data.</text>
</comment>
<evidence type="ECO:0000313" key="2">
    <source>
        <dbReference type="Proteomes" id="UP001623330"/>
    </source>
</evidence>
<protein>
    <submittedName>
        <fullName evidence="1">Uncharacterized protein</fullName>
    </submittedName>
</protein>